<proteinExistence type="inferred from homology"/>
<keyword evidence="9 13" id="KW-0798">TonB box</keyword>
<dbReference type="Gene3D" id="2.170.130.10">
    <property type="entry name" value="TonB-dependent receptor, plug domain"/>
    <property type="match status" value="1"/>
</dbReference>
<sequence length="1065" mass="115895">MRAKHKGLLTLFLALFVQISFAQTKTITGTVSDQDGLPLPGVNIVVQGTTNGTQTDFDGNYSIQAEQGQVLVFTYIGQKEERRNVGASNTINVQMQEDAQALEEVVVTALGISREEKSLGYASQQLQSESITDVPTTNVVNSLSGKVAGVNITQSSGDIGASSRITVRGVSTIFGNSQPLIVVDGAVVDNNTYTSGNSNGGTDVPNGLADINPQDIESINVLKGGEATALYGMRGTNGVLVITTKSGKKGKALGISVNSTVSFSSPYIFPDYQNSYGQGHSSTLFHFIDGFGYDEGLEGGDGGTDESWGPKLDAGYEFVQYASYLQNPDDPQPLPWVSYPNSVVDEFYQTGLSTDNTIALSGGTESTAYRLSLGLTDASGIVYNTDLKKYNIGGNVTFDLNDKWTAGFSARYTKSTSDQRNGVGYGETANQVGQLVWSARQVDWSLLKDWENLPLINTVDDGRVRLTPLNWNLRYNNNPFWALDKNLNPWERNRFIATANIGHQLSEKFRFDVSTAIDYFDDTRETMMYFGTVDNRNGYYKLEDRNRYEVNSQAMFSYDDQFGAEDQWKLNLLVGGQIMVNKYKFFSGEAQNLVIDGLFNLANSDGAPILDDDSSEQRINSLYGTGSLSYKNLVYLNFSGRNDWASVLPVKNNSIFYPAVSTSLLLDDILNIESQQLNFLKIRGSWAQTGSAGPLNAYSVTPVYELSAYPLNGSAPTAYVPNTAWNSDIKAQTETAIEAGIEARLFSNRLNLNLTYYDKKNEDVIMPLDVSASSGFTSVWKNAATISNKGVEAFLGVDILRSSESDGFNLGVDVNFAKNVNEVSDIEGSGVINLSNGNLWNVYTQARNGEAIGAIYGPAFARDEASGKIIYEDGLPVIGDSEVLGNSQPDWVGGVGINASYKGFRFRTLFDTKYGGEVYSQTNTWGMLAGILEETVIGRESGIVGDGVMADGSGGYVPNNVVVPALDYYSSAFNQNIAESSVFDATFVKWRELSLSYDLPSRLFNNMSVESINIGVNVRNLAILYKKAPHIDPETAFGTDIGQQGLEYAQTPAARTIGLSLNVNF</sequence>
<keyword evidence="8" id="KW-0406">Ion transport</keyword>
<evidence type="ECO:0000256" key="5">
    <source>
        <dbReference type="ARBA" id="ARBA00022692"/>
    </source>
</evidence>
<dbReference type="PANTHER" id="PTHR32552:SF68">
    <property type="entry name" value="FERRICHROME OUTER MEMBRANE TRANSPORTER_PHAGE RECEPTOR"/>
    <property type="match status" value="1"/>
</dbReference>
<dbReference type="RefSeq" id="WP_072994997.1">
    <property type="nucleotide sequence ID" value="NZ_FQYU01000008.1"/>
</dbReference>
<evidence type="ECO:0000256" key="13">
    <source>
        <dbReference type="RuleBase" id="RU003357"/>
    </source>
</evidence>
<keyword evidence="7" id="KW-0408">Iron</keyword>
<feature type="chain" id="PRO_5012951876" evidence="14">
    <location>
        <begin position="23"/>
        <end position="1065"/>
    </location>
</feature>
<dbReference type="GO" id="GO:0015344">
    <property type="term" value="F:siderophore uptake transmembrane transporter activity"/>
    <property type="evidence" value="ECO:0007669"/>
    <property type="project" value="TreeGrafter"/>
</dbReference>
<dbReference type="Pfam" id="PF07715">
    <property type="entry name" value="Plug"/>
    <property type="match status" value="1"/>
</dbReference>
<evidence type="ECO:0000313" key="18">
    <source>
        <dbReference type="Proteomes" id="UP000184543"/>
    </source>
</evidence>
<evidence type="ECO:0000256" key="4">
    <source>
        <dbReference type="ARBA" id="ARBA00022496"/>
    </source>
</evidence>
<dbReference type="PANTHER" id="PTHR32552">
    <property type="entry name" value="FERRICHROME IRON RECEPTOR-RELATED"/>
    <property type="match status" value="1"/>
</dbReference>
<dbReference type="AlphaFoldDB" id="A0A1M6LVK9"/>
<protein>
    <submittedName>
        <fullName evidence="17">TonB-linked outer membrane protein, SusC/RagA family</fullName>
    </submittedName>
</protein>
<keyword evidence="4" id="KW-0410">Iron transport</keyword>
<evidence type="ECO:0000259" key="15">
    <source>
        <dbReference type="Pfam" id="PF00593"/>
    </source>
</evidence>
<feature type="signal peptide" evidence="14">
    <location>
        <begin position="1"/>
        <end position="22"/>
    </location>
</feature>
<dbReference type="OrthoDB" id="9768177at2"/>
<comment type="subcellular location">
    <subcellularLocation>
        <location evidence="1 12">Cell outer membrane</location>
        <topology evidence="1 12">Multi-pass membrane protein</topology>
    </subcellularLocation>
</comment>
<evidence type="ECO:0000256" key="11">
    <source>
        <dbReference type="ARBA" id="ARBA00023237"/>
    </source>
</evidence>
<dbReference type="Pfam" id="PF00593">
    <property type="entry name" value="TonB_dep_Rec_b-barrel"/>
    <property type="match status" value="1"/>
</dbReference>
<gene>
    <name evidence="17" type="ORF">SAMN04488513_10867</name>
</gene>
<accession>A0A1M6LVK9</accession>
<dbReference type="SUPFAM" id="SSF56935">
    <property type="entry name" value="Porins"/>
    <property type="match status" value="1"/>
</dbReference>
<dbReference type="InterPro" id="IPR012910">
    <property type="entry name" value="Plug_dom"/>
</dbReference>
<dbReference type="SUPFAM" id="SSF49464">
    <property type="entry name" value="Carboxypeptidase regulatory domain-like"/>
    <property type="match status" value="1"/>
</dbReference>
<dbReference type="Gene3D" id="2.60.40.1120">
    <property type="entry name" value="Carboxypeptidase-like, regulatory domain"/>
    <property type="match status" value="1"/>
</dbReference>
<dbReference type="STRING" id="192903.SAMN04488513_10867"/>
<evidence type="ECO:0000256" key="12">
    <source>
        <dbReference type="PROSITE-ProRule" id="PRU01360"/>
    </source>
</evidence>
<name>A0A1M6LVK9_9FLAO</name>
<dbReference type="InterPro" id="IPR036942">
    <property type="entry name" value="Beta-barrel_TonB_sf"/>
</dbReference>
<dbReference type="Pfam" id="PF13715">
    <property type="entry name" value="CarbopepD_reg_2"/>
    <property type="match status" value="1"/>
</dbReference>
<evidence type="ECO:0000313" key="17">
    <source>
        <dbReference type="EMBL" id="SHJ75205.1"/>
    </source>
</evidence>
<dbReference type="GO" id="GO:0009279">
    <property type="term" value="C:cell outer membrane"/>
    <property type="evidence" value="ECO:0007669"/>
    <property type="project" value="UniProtKB-SubCell"/>
</dbReference>
<organism evidence="17 18">
    <name type="scientific">Pseudozobellia thermophila</name>
    <dbReference type="NCBI Taxonomy" id="192903"/>
    <lineage>
        <taxon>Bacteria</taxon>
        <taxon>Pseudomonadati</taxon>
        <taxon>Bacteroidota</taxon>
        <taxon>Flavobacteriia</taxon>
        <taxon>Flavobacteriales</taxon>
        <taxon>Flavobacteriaceae</taxon>
        <taxon>Pseudozobellia</taxon>
    </lineage>
</organism>
<evidence type="ECO:0000256" key="1">
    <source>
        <dbReference type="ARBA" id="ARBA00004571"/>
    </source>
</evidence>
<keyword evidence="18" id="KW-1185">Reference proteome</keyword>
<reference evidence="18" key="1">
    <citation type="submission" date="2016-11" db="EMBL/GenBank/DDBJ databases">
        <authorList>
            <person name="Varghese N."/>
            <person name="Submissions S."/>
        </authorList>
    </citation>
    <scope>NUCLEOTIDE SEQUENCE [LARGE SCALE GENOMIC DNA]</scope>
    <source>
        <strain evidence="18">DSM 19858</strain>
    </source>
</reference>
<evidence type="ECO:0000259" key="16">
    <source>
        <dbReference type="Pfam" id="PF07715"/>
    </source>
</evidence>
<comment type="similarity">
    <text evidence="12 13">Belongs to the TonB-dependent receptor family.</text>
</comment>
<dbReference type="PROSITE" id="PS52016">
    <property type="entry name" value="TONB_DEPENDENT_REC_3"/>
    <property type="match status" value="1"/>
</dbReference>
<evidence type="ECO:0000256" key="6">
    <source>
        <dbReference type="ARBA" id="ARBA00022729"/>
    </source>
</evidence>
<dbReference type="NCBIfam" id="TIGR04056">
    <property type="entry name" value="OMP_RagA_SusC"/>
    <property type="match status" value="1"/>
</dbReference>
<feature type="domain" description="TonB-dependent receptor plug" evidence="16">
    <location>
        <begin position="119"/>
        <end position="239"/>
    </location>
</feature>
<dbReference type="InterPro" id="IPR039426">
    <property type="entry name" value="TonB-dep_rcpt-like"/>
</dbReference>
<evidence type="ECO:0000256" key="10">
    <source>
        <dbReference type="ARBA" id="ARBA00023136"/>
    </source>
</evidence>
<dbReference type="NCBIfam" id="TIGR04057">
    <property type="entry name" value="SusC_RagA_signa"/>
    <property type="match status" value="1"/>
</dbReference>
<evidence type="ECO:0000256" key="3">
    <source>
        <dbReference type="ARBA" id="ARBA00022452"/>
    </source>
</evidence>
<keyword evidence="3 12" id="KW-1134">Transmembrane beta strand</keyword>
<keyword evidence="2 12" id="KW-0813">Transport</keyword>
<dbReference type="InterPro" id="IPR023996">
    <property type="entry name" value="TonB-dep_OMP_SusC/RagA"/>
</dbReference>
<dbReference type="InterPro" id="IPR008969">
    <property type="entry name" value="CarboxyPept-like_regulatory"/>
</dbReference>
<evidence type="ECO:0000256" key="7">
    <source>
        <dbReference type="ARBA" id="ARBA00023004"/>
    </source>
</evidence>
<evidence type="ECO:0000256" key="2">
    <source>
        <dbReference type="ARBA" id="ARBA00022448"/>
    </source>
</evidence>
<keyword evidence="10 12" id="KW-0472">Membrane</keyword>
<keyword evidence="11 12" id="KW-0998">Cell outer membrane</keyword>
<dbReference type="InterPro" id="IPR023997">
    <property type="entry name" value="TonB-dep_OMP_SusC/RagA_CS"/>
</dbReference>
<keyword evidence="6 14" id="KW-0732">Signal</keyword>
<dbReference type="Proteomes" id="UP000184543">
    <property type="component" value="Unassembled WGS sequence"/>
</dbReference>
<feature type="domain" description="TonB-dependent receptor-like beta-barrel" evidence="15">
    <location>
        <begin position="465"/>
        <end position="1021"/>
    </location>
</feature>
<keyword evidence="5 12" id="KW-0812">Transmembrane</keyword>
<dbReference type="InterPro" id="IPR000531">
    <property type="entry name" value="Beta-barrel_TonB"/>
</dbReference>
<evidence type="ECO:0000256" key="8">
    <source>
        <dbReference type="ARBA" id="ARBA00023065"/>
    </source>
</evidence>
<dbReference type="InterPro" id="IPR037066">
    <property type="entry name" value="Plug_dom_sf"/>
</dbReference>
<evidence type="ECO:0000256" key="14">
    <source>
        <dbReference type="SAM" id="SignalP"/>
    </source>
</evidence>
<dbReference type="Gene3D" id="2.40.170.20">
    <property type="entry name" value="TonB-dependent receptor, beta-barrel domain"/>
    <property type="match status" value="1"/>
</dbReference>
<dbReference type="EMBL" id="FQYU01000008">
    <property type="protein sequence ID" value="SHJ75205.1"/>
    <property type="molecule type" value="Genomic_DNA"/>
</dbReference>
<evidence type="ECO:0000256" key="9">
    <source>
        <dbReference type="ARBA" id="ARBA00023077"/>
    </source>
</evidence>